<dbReference type="NCBIfam" id="TIGR01353">
    <property type="entry name" value="dGTP_triPase"/>
    <property type="match status" value="1"/>
</dbReference>
<dbReference type="HAMAP" id="MF_01212">
    <property type="entry name" value="dGTPase_type2"/>
    <property type="match status" value="1"/>
</dbReference>
<accession>A0ABM8E7Y0</accession>
<sequence length="421" mass="46403">MPLPFGFLLMPSIAGYGGNIGPNFRPFNDWSPTVALRQPLAPYACDATKSRGRLYAVAPSPTRSEFQRDRDRIIHSTAFRRLAHKTQVFVPLDGDHFRTRLTHTIEVGQIARAIARALGVDEDLAEAVALAHDLGHTPFGHAGEEALEACMKPYGGFDHNSQALRVVTLLERRYADYDGLDLTWEALEGIVKHNGPLAGPKALKPPSRYICEFDAGYPLELASFAGVEAQAAALADDIAYIGHDMDDGLRANLFTLEDIAGAVSFVAGLLEEIARKHPGLERGRVIHELVRRVITRFVEDAIRTAQARLEQHSPRSAEEVRGAGEAMVALSAAMRATERDIKRFLFANMYRHERVMGVWTRAEEAISRLFPAFFEQPSLMPAEWATLAAARDGAARAVVVADYIAGMTDRYALGEVKRLFG</sequence>
<feature type="domain" description="HD" evidence="3">
    <location>
        <begin position="100"/>
        <end position="241"/>
    </location>
</feature>
<name>A0ABM8E7Y0_9HYPH</name>
<dbReference type="Proteomes" id="UP001317629">
    <property type="component" value="Chromosome"/>
</dbReference>
<dbReference type="NCBIfam" id="NF002326">
    <property type="entry name" value="PRK01286.1-1"/>
    <property type="match status" value="1"/>
</dbReference>
<keyword evidence="1 2" id="KW-0378">Hydrolase</keyword>
<evidence type="ECO:0000259" key="3">
    <source>
        <dbReference type="PROSITE" id="PS51831"/>
    </source>
</evidence>
<proteinExistence type="inferred from homology"/>
<dbReference type="InterPro" id="IPR006674">
    <property type="entry name" value="HD_domain"/>
</dbReference>
<dbReference type="PANTHER" id="PTHR11373:SF43">
    <property type="entry name" value="DEOXYGUANOSINETRIPHOSPHATE TRIPHOSPHOHYDROLASE-LIKE PROTEIN"/>
    <property type="match status" value="1"/>
</dbReference>
<dbReference type="InterPro" id="IPR050135">
    <property type="entry name" value="dGTPase-like"/>
</dbReference>
<reference evidence="4 5" key="1">
    <citation type="journal article" date="2023" name="Int. J. Syst. Evol. Microbiol.">
        <title>Methylocystis iwaonis sp. nov., a type II methane-oxidizing bacterium from surface soil of a rice paddy field in Japan, and emended description of the genus Methylocystis (ex Whittenbury et al. 1970) Bowman et al. 1993.</title>
        <authorList>
            <person name="Kaise H."/>
            <person name="Sawadogo J.B."/>
            <person name="Alam M.S."/>
            <person name="Ueno C."/>
            <person name="Dianou D."/>
            <person name="Shinjo R."/>
            <person name="Asakawa S."/>
        </authorList>
    </citation>
    <scope>NUCLEOTIDE SEQUENCE [LARGE SCALE GENOMIC DNA]</scope>
    <source>
        <strain evidence="4 5">SS37A-Re</strain>
    </source>
</reference>
<dbReference type="InterPro" id="IPR003607">
    <property type="entry name" value="HD/PDEase_dom"/>
</dbReference>
<dbReference type="CDD" id="cd00077">
    <property type="entry name" value="HDc"/>
    <property type="match status" value="1"/>
</dbReference>
<dbReference type="PROSITE" id="PS51831">
    <property type="entry name" value="HD"/>
    <property type="match status" value="1"/>
</dbReference>
<dbReference type="EMBL" id="AP027142">
    <property type="protein sequence ID" value="BDV34078.1"/>
    <property type="molecule type" value="Genomic_DNA"/>
</dbReference>
<evidence type="ECO:0000256" key="1">
    <source>
        <dbReference type="ARBA" id="ARBA00022801"/>
    </source>
</evidence>
<evidence type="ECO:0000313" key="4">
    <source>
        <dbReference type="EMBL" id="BDV34078.1"/>
    </source>
</evidence>
<keyword evidence="5" id="KW-1185">Reference proteome</keyword>
<dbReference type="NCBIfam" id="NF002328">
    <property type="entry name" value="PRK01286.1-3"/>
    <property type="match status" value="1"/>
</dbReference>
<dbReference type="PANTHER" id="PTHR11373">
    <property type="entry name" value="DEOXYNUCLEOSIDE TRIPHOSPHATE TRIPHOSPHOHYDROLASE"/>
    <property type="match status" value="1"/>
</dbReference>
<protein>
    <recommendedName>
        <fullName evidence="2">Deoxyguanosinetriphosphate triphosphohydrolase-like protein</fullName>
    </recommendedName>
</protein>
<gene>
    <name evidence="4" type="primary">dgt</name>
    <name evidence="4" type="ORF">SS37A_16070</name>
</gene>
<dbReference type="InterPro" id="IPR026875">
    <property type="entry name" value="PHydrolase_assoc_dom"/>
</dbReference>
<comment type="similarity">
    <text evidence="2">Belongs to the dGTPase family. Type 2 subfamily.</text>
</comment>
<evidence type="ECO:0000256" key="2">
    <source>
        <dbReference type="HAMAP-Rule" id="MF_01212"/>
    </source>
</evidence>
<dbReference type="InterPro" id="IPR006261">
    <property type="entry name" value="dGTPase"/>
</dbReference>
<evidence type="ECO:0000313" key="5">
    <source>
        <dbReference type="Proteomes" id="UP001317629"/>
    </source>
</evidence>
<dbReference type="SMART" id="SM00471">
    <property type="entry name" value="HDc"/>
    <property type="match status" value="1"/>
</dbReference>
<dbReference type="InterPro" id="IPR023023">
    <property type="entry name" value="dNTPase_2"/>
</dbReference>
<dbReference type="SUPFAM" id="SSF109604">
    <property type="entry name" value="HD-domain/PDEase-like"/>
    <property type="match status" value="1"/>
</dbReference>
<organism evidence="4 5">
    <name type="scientific">Methylocystis iwaonis</name>
    <dbReference type="NCBI Taxonomy" id="2885079"/>
    <lineage>
        <taxon>Bacteria</taxon>
        <taxon>Pseudomonadati</taxon>
        <taxon>Pseudomonadota</taxon>
        <taxon>Alphaproteobacteria</taxon>
        <taxon>Hyphomicrobiales</taxon>
        <taxon>Methylocystaceae</taxon>
        <taxon>Methylocystis</taxon>
    </lineage>
</organism>
<dbReference type="Gene3D" id="1.10.3210.10">
    <property type="entry name" value="Hypothetical protein af1432"/>
    <property type="match status" value="1"/>
</dbReference>
<dbReference type="Pfam" id="PF01966">
    <property type="entry name" value="HD"/>
    <property type="match status" value="1"/>
</dbReference>
<dbReference type="Pfam" id="PF13286">
    <property type="entry name" value="HD_assoc"/>
    <property type="match status" value="1"/>
</dbReference>